<reference evidence="1" key="1">
    <citation type="submission" date="2022-07" db="EMBL/GenBank/DDBJ databases">
        <title>Phylogenomic reconstructions and comparative analyses of Kickxellomycotina fungi.</title>
        <authorList>
            <person name="Reynolds N.K."/>
            <person name="Stajich J.E."/>
            <person name="Barry K."/>
            <person name="Grigoriev I.V."/>
            <person name="Crous P."/>
            <person name="Smith M.E."/>
        </authorList>
    </citation>
    <scope>NUCLEOTIDE SEQUENCE</scope>
    <source>
        <strain evidence="1">CBS 102833</strain>
    </source>
</reference>
<dbReference type="Proteomes" id="UP001140096">
    <property type="component" value="Unassembled WGS sequence"/>
</dbReference>
<proteinExistence type="predicted"/>
<dbReference type="EMBL" id="JANBUP010002570">
    <property type="protein sequence ID" value="KAJ2799824.1"/>
    <property type="molecule type" value="Genomic_DNA"/>
</dbReference>
<sequence length="142" mass="15620">MPKTKQVVEQYSSDEDSSGVSDAELSHSGEGSDDGQQHTDQSDYSDDDSEHEEEDNGKDAKAEKIRQQLAAVPFSQLIRIQQQMGTSKFNQSMGLKEKTDTRKRVQQELKQWAGLGGGRFGEESDSESDSDDSAPETTSTKA</sequence>
<evidence type="ECO:0000313" key="1">
    <source>
        <dbReference type="EMBL" id="KAJ2799824.1"/>
    </source>
</evidence>
<accession>A0ACC1L200</accession>
<protein>
    <submittedName>
        <fullName evidence="1">Uncharacterized protein</fullName>
    </submittedName>
</protein>
<organism evidence="1 2">
    <name type="scientific">Coemansia furcata</name>
    <dbReference type="NCBI Taxonomy" id="417177"/>
    <lineage>
        <taxon>Eukaryota</taxon>
        <taxon>Fungi</taxon>
        <taxon>Fungi incertae sedis</taxon>
        <taxon>Zoopagomycota</taxon>
        <taxon>Kickxellomycotina</taxon>
        <taxon>Kickxellomycetes</taxon>
        <taxon>Kickxellales</taxon>
        <taxon>Kickxellaceae</taxon>
        <taxon>Coemansia</taxon>
    </lineage>
</organism>
<gene>
    <name evidence="1" type="ORF">H4S07_005334</name>
</gene>
<feature type="non-terminal residue" evidence="1">
    <location>
        <position position="142"/>
    </location>
</feature>
<keyword evidence="2" id="KW-1185">Reference proteome</keyword>
<comment type="caution">
    <text evidence="1">The sequence shown here is derived from an EMBL/GenBank/DDBJ whole genome shotgun (WGS) entry which is preliminary data.</text>
</comment>
<name>A0ACC1L200_9FUNG</name>
<evidence type="ECO:0000313" key="2">
    <source>
        <dbReference type="Proteomes" id="UP001140096"/>
    </source>
</evidence>